<dbReference type="InterPro" id="IPR003593">
    <property type="entry name" value="AAA+_ATPase"/>
</dbReference>
<dbReference type="RefSeq" id="WP_024268001.1">
    <property type="nucleotide sequence ID" value="NC_023035.1"/>
</dbReference>
<dbReference type="PROSITE" id="PS50893">
    <property type="entry name" value="ABC_TRANSPORTER_2"/>
    <property type="match status" value="1"/>
</dbReference>
<dbReference type="GO" id="GO:0005524">
    <property type="term" value="F:ATP binding"/>
    <property type="evidence" value="ECO:0007669"/>
    <property type="project" value="UniProtKB-KW"/>
</dbReference>
<evidence type="ECO:0000313" key="5">
    <source>
        <dbReference type="EMBL" id="AHC15082.1"/>
    </source>
</evidence>
<proteinExistence type="predicted"/>
<dbReference type="EMBL" id="CP006939">
    <property type="protein sequence ID" value="AHC15082.1"/>
    <property type="molecule type" value="Genomic_DNA"/>
</dbReference>
<gene>
    <name evidence="5" type="ORF">L21SP2_1699</name>
</gene>
<dbReference type="HOGENOM" id="CLU_000604_1_2_12"/>
<accession>V5WGY7</accession>
<dbReference type="InterPro" id="IPR050763">
    <property type="entry name" value="ABC_transporter_ATP-binding"/>
</dbReference>
<sequence>MSMIDVSNLSYTYKKGAVNGVSFKIGKGEIFGFLGPSGAGKSTTQAVLAGLLSIQSGSISIDGNLRSGSPGKEFFNRIGMGFEIPNVYKKLSGLDNLKFHARLYDRETMDPMEVLEMVGLAEDADKKAGQYSKGMKQRLGFARSMINNPDIWFLDEPTMGLDPTTANSIKSIIRRRQAEGTTIFLTTHNMFVADELCDRVAFIVDGALVAVDSPKNLKLKHGKPVARVEYLDGGAMKEHEFSMEGKGKSELQQFIGTHDVKTIHSLEPSLEDIFIKLTGRGLE</sequence>
<dbReference type="GO" id="GO:0016887">
    <property type="term" value="F:ATP hydrolysis activity"/>
    <property type="evidence" value="ECO:0007669"/>
    <property type="project" value="InterPro"/>
</dbReference>
<organism evidence="5 6">
    <name type="scientific">Salinispira pacifica</name>
    <dbReference type="NCBI Taxonomy" id="1307761"/>
    <lineage>
        <taxon>Bacteria</taxon>
        <taxon>Pseudomonadati</taxon>
        <taxon>Spirochaetota</taxon>
        <taxon>Spirochaetia</taxon>
        <taxon>Spirochaetales</taxon>
        <taxon>Spirochaetaceae</taxon>
        <taxon>Salinispira</taxon>
    </lineage>
</organism>
<name>V5WGY7_9SPIO</name>
<keyword evidence="2" id="KW-0547">Nucleotide-binding</keyword>
<dbReference type="InterPro" id="IPR017871">
    <property type="entry name" value="ABC_transporter-like_CS"/>
</dbReference>
<dbReference type="InterPro" id="IPR027417">
    <property type="entry name" value="P-loop_NTPase"/>
</dbReference>
<evidence type="ECO:0000256" key="2">
    <source>
        <dbReference type="ARBA" id="ARBA00022741"/>
    </source>
</evidence>
<reference evidence="5 6" key="1">
    <citation type="journal article" date="2015" name="Stand. Genomic Sci.">
        <title>Complete genome sequence and description of Salinispira pacifica gen. nov., sp. nov., a novel spirochaete isolated form a hypersaline microbial mat.</title>
        <authorList>
            <person name="Ben Hania W."/>
            <person name="Joseph M."/>
            <person name="Schumann P."/>
            <person name="Bunk B."/>
            <person name="Fiebig A."/>
            <person name="Sproer C."/>
            <person name="Klenk H.P."/>
            <person name="Fardeau M.L."/>
            <person name="Spring S."/>
        </authorList>
    </citation>
    <scope>NUCLEOTIDE SEQUENCE [LARGE SCALE GENOMIC DNA]</scope>
    <source>
        <strain evidence="5 6">L21-RPul-D2</strain>
    </source>
</reference>
<dbReference type="SMART" id="SM00382">
    <property type="entry name" value="AAA"/>
    <property type="match status" value="1"/>
</dbReference>
<evidence type="ECO:0000256" key="1">
    <source>
        <dbReference type="ARBA" id="ARBA00022448"/>
    </source>
</evidence>
<evidence type="ECO:0000259" key="4">
    <source>
        <dbReference type="PROSITE" id="PS50893"/>
    </source>
</evidence>
<dbReference type="AlphaFoldDB" id="V5WGY7"/>
<dbReference type="KEGG" id="slr:L21SP2_1699"/>
<feature type="domain" description="ABC transporter" evidence="4">
    <location>
        <begin position="1"/>
        <end position="230"/>
    </location>
</feature>
<keyword evidence="3 5" id="KW-0067">ATP-binding</keyword>
<dbReference type="PANTHER" id="PTHR42711:SF18">
    <property type="entry name" value="ABC TRANSPORTER, ATP-BINDING PROTEIN"/>
    <property type="match status" value="1"/>
</dbReference>
<dbReference type="Proteomes" id="UP000018680">
    <property type="component" value="Chromosome"/>
</dbReference>
<dbReference type="Pfam" id="PF00005">
    <property type="entry name" value="ABC_tran"/>
    <property type="match status" value="1"/>
</dbReference>
<evidence type="ECO:0000313" key="6">
    <source>
        <dbReference type="Proteomes" id="UP000018680"/>
    </source>
</evidence>
<dbReference type="PROSITE" id="PS00211">
    <property type="entry name" value="ABC_TRANSPORTER_1"/>
    <property type="match status" value="1"/>
</dbReference>
<dbReference type="STRING" id="1307761.L21SP2_1699"/>
<dbReference type="InterPro" id="IPR003439">
    <property type="entry name" value="ABC_transporter-like_ATP-bd"/>
</dbReference>
<keyword evidence="1" id="KW-0813">Transport</keyword>
<protein>
    <submittedName>
        <fullName evidence="5">ABC transporter, ATP-binding protein</fullName>
    </submittedName>
</protein>
<keyword evidence="6" id="KW-1185">Reference proteome</keyword>
<evidence type="ECO:0000256" key="3">
    <source>
        <dbReference type="ARBA" id="ARBA00022840"/>
    </source>
</evidence>
<dbReference type="Gene3D" id="3.40.50.300">
    <property type="entry name" value="P-loop containing nucleotide triphosphate hydrolases"/>
    <property type="match status" value="1"/>
</dbReference>
<dbReference type="PANTHER" id="PTHR42711">
    <property type="entry name" value="ABC TRANSPORTER ATP-BINDING PROTEIN"/>
    <property type="match status" value="1"/>
</dbReference>
<dbReference type="SUPFAM" id="SSF52540">
    <property type="entry name" value="P-loop containing nucleoside triphosphate hydrolases"/>
    <property type="match status" value="1"/>
</dbReference>
<dbReference type="eggNOG" id="COG1131">
    <property type="taxonomic scope" value="Bacteria"/>
</dbReference>